<feature type="domain" description="CsbD-like" evidence="3">
    <location>
        <begin position="5"/>
        <end position="56"/>
    </location>
</feature>
<reference evidence="4 5" key="1">
    <citation type="submission" date="2012-06" db="EMBL/GenBank/DDBJ databases">
        <title>Complete sequence of chromosome of Mycobacterium chubuense NBB4.</title>
        <authorList>
            <consortium name="US DOE Joint Genome Institute"/>
            <person name="Lucas S."/>
            <person name="Han J."/>
            <person name="Lapidus A."/>
            <person name="Cheng J.-F."/>
            <person name="Goodwin L."/>
            <person name="Pitluck S."/>
            <person name="Peters L."/>
            <person name="Mikhailova N."/>
            <person name="Teshima H."/>
            <person name="Detter J.C."/>
            <person name="Han C."/>
            <person name="Tapia R."/>
            <person name="Land M."/>
            <person name="Hauser L."/>
            <person name="Kyrpides N."/>
            <person name="Ivanova N."/>
            <person name="Pagani I."/>
            <person name="Mattes T."/>
            <person name="Holmes A."/>
            <person name="Rutledge P."/>
            <person name="Paulsen I."/>
            <person name="Coleman N."/>
            <person name="Woyke T."/>
        </authorList>
    </citation>
    <scope>NUCLEOTIDE SEQUENCE [LARGE SCALE GENOMIC DNA]</scope>
    <source>
        <strain evidence="4 5">NBB4</strain>
    </source>
</reference>
<organism evidence="4 5">
    <name type="scientific">Mycolicibacterium chubuense (strain NBB4)</name>
    <name type="common">Mycobacterium chubuense</name>
    <dbReference type="NCBI Taxonomy" id="710421"/>
    <lineage>
        <taxon>Bacteria</taxon>
        <taxon>Bacillati</taxon>
        <taxon>Actinomycetota</taxon>
        <taxon>Actinomycetes</taxon>
        <taxon>Mycobacteriales</taxon>
        <taxon>Mycobacteriaceae</taxon>
        <taxon>Mycolicibacterium</taxon>
    </lineage>
</organism>
<keyword evidence="5" id="KW-1185">Reference proteome</keyword>
<evidence type="ECO:0000256" key="2">
    <source>
        <dbReference type="SAM" id="MobiDB-lite"/>
    </source>
</evidence>
<evidence type="ECO:0000259" key="3">
    <source>
        <dbReference type="Pfam" id="PF05532"/>
    </source>
</evidence>
<dbReference type="InterPro" id="IPR008462">
    <property type="entry name" value="CsbD"/>
</dbReference>
<dbReference type="RefSeq" id="WP_014814046.1">
    <property type="nucleotide sequence ID" value="NC_018027.1"/>
</dbReference>
<dbReference type="Pfam" id="PF05532">
    <property type="entry name" value="CsbD"/>
    <property type="match status" value="1"/>
</dbReference>
<accession>I4BE48</accession>
<dbReference type="AlphaFoldDB" id="I4BE48"/>
<dbReference type="Proteomes" id="UP000006057">
    <property type="component" value="Chromosome"/>
</dbReference>
<dbReference type="PATRIC" id="fig|710421.3.peg.734"/>
<feature type="region of interest" description="Disordered" evidence="2">
    <location>
        <begin position="1"/>
        <end position="38"/>
    </location>
</feature>
<gene>
    <name evidence="4" type="ordered locus">Mycch_0738</name>
</gene>
<comment type="similarity">
    <text evidence="1">Belongs to the UPF0337 (CsbD) family.</text>
</comment>
<evidence type="ECO:0000313" key="5">
    <source>
        <dbReference type="Proteomes" id="UP000006057"/>
    </source>
</evidence>
<dbReference type="SUPFAM" id="SSF69047">
    <property type="entry name" value="Hypothetical protein YjbJ"/>
    <property type="match status" value="1"/>
</dbReference>
<evidence type="ECO:0000256" key="1">
    <source>
        <dbReference type="ARBA" id="ARBA00009129"/>
    </source>
</evidence>
<dbReference type="InterPro" id="IPR036629">
    <property type="entry name" value="YjbJ_sf"/>
</dbReference>
<dbReference type="OrthoDB" id="2143260at2"/>
<evidence type="ECO:0000313" key="4">
    <source>
        <dbReference type="EMBL" id="AFM15555.1"/>
    </source>
</evidence>
<protein>
    <submittedName>
        <fullName evidence="4">CsbD-like protein</fullName>
    </submittedName>
</protein>
<sequence>MSNADKIRNAVQSLSGRAKRITGRATGDQRLEDQGWADQTKADFKQRAEKLKDAFRRR</sequence>
<dbReference type="KEGG" id="mcb:Mycch_0738"/>
<name>I4BE48_MYCCN</name>
<dbReference type="EMBL" id="CP003053">
    <property type="protein sequence ID" value="AFM15555.1"/>
    <property type="molecule type" value="Genomic_DNA"/>
</dbReference>
<dbReference type="HOGENOM" id="CLU_135567_1_1_11"/>
<proteinExistence type="inferred from homology"/>
<dbReference type="STRING" id="710421.Mycch_0738"/>